<dbReference type="SUPFAM" id="SSF48498">
    <property type="entry name" value="Tetracyclin repressor-like, C-terminal domain"/>
    <property type="match status" value="1"/>
</dbReference>
<gene>
    <name evidence="2" type="ORF">RM520_14315</name>
</gene>
<sequence>MATKVSSVKMTDDKIIAHYMNFVLENEVHPKSVFKFCKEHKIKEDEFYKYFGSFEALQKSIWNKFFLNTTTLLHKNKDYENFSNKDKMLTFFYTMFELLTMNRSYVLFTLSTNRKMLDKMAELKDLRSHIKEFATELIEESNADKTLKITKQSPRVFSEGAWVQFAFLLKFWMDDSSAGFEKTDLAIEKSVTTIFDVFDNTPLDSLIDFGKFLYKENFA</sequence>
<reference evidence="2 3" key="1">
    <citation type="submission" date="2023-09" db="EMBL/GenBank/DDBJ databases">
        <authorList>
            <person name="Rey-Velasco X."/>
        </authorList>
    </citation>
    <scope>NUCLEOTIDE SEQUENCE [LARGE SCALE GENOMIC DNA]</scope>
    <source>
        <strain evidence="2 3">P007</strain>
    </source>
</reference>
<dbReference type="RefSeq" id="WP_311388461.1">
    <property type="nucleotide sequence ID" value="NZ_JAVRHU010000005.1"/>
</dbReference>
<dbReference type="Pfam" id="PF17931">
    <property type="entry name" value="TetR_C_23"/>
    <property type="match status" value="1"/>
</dbReference>
<proteinExistence type="predicted"/>
<evidence type="ECO:0000259" key="1">
    <source>
        <dbReference type="Pfam" id="PF17931"/>
    </source>
</evidence>
<organism evidence="2 3">
    <name type="scientific">Croceitalea vernalis</name>
    <dbReference type="NCBI Taxonomy" id="3075599"/>
    <lineage>
        <taxon>Bacteria</taxon>
        <taxon>Pseudomonadati</taxon>
        <taxon>Bacteroidota</taxon>
        <taxon>Flavobacteriia</taxon>
        <taxon>Flavobacteriales</taxon>
        <taxon>Flavobacteriaceae</taxon>
        <taxon>Croceitalea</taxon>
    </lineage>
</organism>
<comment type="caution">
    <text evidence="2">The sequence shown here is derived from an EMBL/GenBank/DDBJ whole genome shotgun (WGS) entry which is preliminary data.</text>
</comment>
<accession>A0ABU3BKW0</accession>
<feature type="domain" description="Tetracyclin repressor-like C-terminal" evidence="1">
    <location>
        <begin position="87"/>
        <end position="213"/>
    </location>
</feature>
<dbReference type="Gene3D" id="1.10.357.10">
    <property type="entry name" value="Tetracycline Repressor, domain 2"/>
    <property type="match status" value="1"/>
</dbReference>
<evidence type="ECO:0000313" key="2">
    <source>
        <dbReference type="EMBL" id="MDT0622800.1"/>
    </source>
</evidence>
<evidence type="ECO:0000313" key="3">
    <source>
        <dbReference type="Proteomes" id="UP001250662"/>
    </source>
</evidence>
<dbReference type="Proteomes" id="UP001250662">
    <property type="component" value="Unassembled WGS sequence"/>
</dbReference>
<keyword evidence="3" id="KW-1185">Reference proteome</keyword>
<dbReference type="InterPro" id="IPR036271">
    <property type="entry name" value="Tet_transcr_reg_TetR-rel_C_sf"/>
</dbReference>
<dbReference type="InterPro" id="IPR041673">
    <property type="entry name" value="TetR_C_23"/>
</dbReference>
<name>A0ABU3BKW0_9FLAO</name>
<protein>
    <submittedName>
        <fullName evidence="2">TetR family transcriptional regulator C-terminal domain-containing protein</fullName>
    </submittedName>
</protein>
<dbReference type="EMBL" id="JAVRHU010000005">
    <property type="protein sequence ID" value="MDT0622800.1"/>
    <property type="molecule type" value="Genomic_DNA"/>
</dbReference>